<evidence type="ECO:0000256" key="1">
    <source>
        <dbReference type="SAM" id="MobiDB-lite"/>
    </source>
</evidence>
<feature type="region of interest" description="Disordered" evidence="1">
    <location>
        <begin position="16"/>
        <end position="55"/>
    </location>
</feature>
<name>J3PD87_GAET3</name>
<dbReference type="VEuPathDB" id="FungiDB:GGTG_11456"/>
<evidence type="ECO:0000313" key="2">
    <source>
        <dbReference type="EMBL" id="EJT70432.1"/>
    </source>
</evidence>
<dbReference type="Proteomes" id="UP000006039">
    <property type="component" value="Unassembled WGS sequence"/>
</dbReference>
<reference evidence="2" key="2">
    <citation type="submission" date="2010-07" db="EMBL/GenBank/DDBJ databases">
        <authorList>
            <consortium name="The Broad Institute Genome Sequencing Platform"/>
            <consortium name="Broad Institute Genome Sequencing Center for Infectious Disease"/>
            <person name="Ma L.-J."/>
            <person name="Dead R."/>
            <person name="Young S."/>
            <person name="Zeng Q."/>
            <person name="Koehrsen M."/>
            <person name="Alvarado L."/>
            <person name="Berlin A."/>
            <person name="Chapman S.B."/>
            <person name="Chen Z."/>
            <person name="Freedman E."/>
            <person name="Gellesch M."/>
            <person name="Goldberg J."/>
            <person name="Griggs A."/>
            <person name="Gujja S."/>
            <person name="Heilman E.R."/>
            <person name="Heiman D."/>
            <person name="Hepburn T."/>
            <person name="Howarth C."/>
            <person name="Jen D."/>
            <person name="Larson L."/>
            <person name="Mehta T."/>
            <person name="Neiman D."/>
            <person name="Pearson M."/>
            <person name="Roberts A."/>
            <person name="Saif S."/>
            <person name="Shea T."/>
            <person name="Shenoy N."/>
            <person name="Sisk P."/>
            <person name="Stolte C."/>
            <person name="Sykes S."/>
            <person name="Walk T."/>
            <person name="White J."/>
            <person name="Yandava C."/>
            <person name="Haas B."/>
            <person name="Nusbaum C."/>
            <person name="Birren B."/>
        </authorList>
    </citation>
    <scope>NUCLEOTIDE SEQUENCE</scope>
    <source>
        <strain evidence="2">R3-111a-1</strain>
    </source>
</reference>
<protein>
    <submittedName>
        <fullName evidence="2 3">Uncharacterized protein</fullName>
    </submittedName>
</protein>
<keyword evidence="4" id="KW-1185">Reference proteome</keyword>
<evidence type="ECO:0000313" key="4">
    <source>
        <dbReference type="Proteomes" id="UP000006039"/>
    </source>
</evidence>
<reference evidence="3" key="5">
    <citation type="submission" date="2018-04" db="UniProtKB">
        <authorList>
            <consortium name="EnsemblFungi"/>
        </authorList>
    </citation>
    <scope>IDENTIFICATION</scope>
    <source>
        <strain evidence="3">R3-111a-1</strain>
    </source>
</reference>
<dbReference type="EnsemblFungi" id="EJT70432">
    <property type="protein sequence ID" value="EJT70432"/>
    <property type="gene ID" value="GGTG_11456"/>
</dbReference>
<accession>J3PD87</accession>
<reference evidence="4" key="1">
    <citation type="submission" date="2010-07" db="EMBL/GenBank/DDBJ databases">
        <title>The genome sequence of Gaeumannomyces graminis var. tritici strain R3-111a-1.</title>
        <authorList>
            <consortium name="The Broad Institute Genome Sequencing Platform"/>
            <person name="Ma L.-J."/>
            <person name="Dead R."/>
            <person name="Young S."/>
            <person name="Zeng Q."/>
            <person name="Koehrsen M."/>
            <person name="Alvarado L."/>
            <person name="Berlin A."/>
            <person name="Chapman S.B."/>
            <person name="Chen Z."/>
            <person name="Freedman E."/>
            <person name="Gellesch M."/>
            <person name="Goldberg J."/>
            <person name="Griggs A."/>
            <person name="Gujja S."/>
            <person name="Heilman E.R."/>
            <person name="Heiman D."/>
            <person name="Hepburn T."/>
            <person name="Howarth C."/>
            <person name="Jen D."/>
            <person name="Larson L."/>
            <person name="Mehta T."/>
            <person name="Neiman D."/>
            <person name="Pearson M."/>
            <person name="Roberts A."/>
            <person name="Saif S."/>
            <person name="Shea T."/>
            <person name="Shenoy N."/>
            <person name="Sisk P."/>
            <person name="Stolte C."/>
            <person name="Sykes S."/>
            <person name="Walk T."/>
            <person name="White J."/>
            <person name="Yandava C."/>
            <person name="Haas B."/>
            <person name="Nusbaum C."/>
            <person name="Birren B."/>
        </authorList>
    </citation>
    <scope>NUCLEOTIDE SEQUENCE [LARGE SCALE GENOMIC DNA]</scope>
    <source>
        <strain evidence="4">R3-111a-1</strain>
    </source>
</reference>
<sequence>MTPGIKWILSLSSQRSSAGHQIAAGEPPPDAGRFGRARTQGWRARSRNDDSPLPVVTPALCIDDHVHAEEQSVCSNRTQPTGTK</sequence>
<organism evidence="2">
    <name type="scientific">Gaeumannomyces tritici (strain R3-111a-1)</name>
    <name type="common">Wheat and barley take-all root rot fungus</name>
    <name type="synonym">Gaeumannomyces graminis var. tritici</name>
    <dbReference type="NCBI Taxonomy" id="644352"/>
    <lineage>
        <taxon>Eukaryota</taxon>
        <taxon>Fungi</taxon>
        <taxon>Dikarya</taxon>
        <taxon>Ascomycota</taxon>
        <taxon>Pezizomycotina</taxon>
        <taxon>Sordariomycetes</taxon>
        <taxon>Sordariomycetidae</taxon>
        <taxon>Magnaporthales</taxon>
        <taxon>Magnaporthaceae</taxon>
        <taxon>Gaeumannomyces</taxon>
    </lineage>
</organism>
<gene>
    <name evidence="3" type="primary">20351914</name>
    <name evidence="2" type="ORF">GGTG_11456</name>
</gene>
<dbReference type="GeneID" id="20351914"/>
<dbReference type="RefSeq" id="XP_009227610.1">
    <property type="nucleotide sequence ID" value="XM_009229346.1"/>
</dbReference>
<dbReference type="HOGENOM" id="CLU_2527594_0_0_1"/>
<evidence type="ECO:0000313" key="3">
    <source>
        <dbReference type="EnsemblFungi" id="EJT70432"/>
    </source>
</evidence>
<proteinExistence type="predicted"/>
<dbReference type="AlphaFoldDB" id="J3PD87"/>
<dbReference type="EMBL" id="GL385401">
    <property type="protein sequence ID" value="EJT70432.1"/>
    <property type="molecule type" value="Genomic_DNA"/>
</dbReference>
<reference evidence="3" key="4">
    <citation type="journal article" date="2015" name="G3 (Bethesda)">
        <title>Genome sequences of three phytopathogenic species of the Magnaporthaceae family of fungi.</title>
        <authorList>
            <person name="Okagaki L.H."/>
            <person name="Nunes C.C."/>
            <person name="Sailsbery J."/>
            <person name="Clay B."/>
            <person name="Brown D."/>
            <person name="John T."/>
            <person name="Oh Y."/>
            <person name="Young N."/>
            <person name="Fitzgerald M."/>
            <person name="Haas B.J."/>
            <person name="Zeng Q."/>
            <person name="Young S."/>
            <person name="Adiconis X."/>
            <person name="Fan L."/>
            <person name="Levin J.Z."/>
            <person name="Mitchell T.K."/>
            <person name="Okubara P.A."/>
            <person name="Farman M.L."/>
            <person name="Kohn L.M."/>
            <person name="Birren B."/>
            <person name="Ma L.-J."/>
            <person name="Dean R.A."/>
        </authorList>
    </citation>
    <scope>NUCLEOTIDE SEQUENCE</scope>
    <source>
        <strain evidence="3">R3-111a-1</strain>
    </source>
</reference>
<reference evidence="2" key="3">
    <citation type="submission" date="2010-09" db="EMBL/GenBank/DDBJ databases">
        <title>Annotation of Gaeumannomyces graminis var. tritici R3-111a-1.</title>
        <authorList>
            <consortium name="The Broad Institute Genome Sequencing Platform"/>
            <person name="Ma L.-J."/>
            <person name="Dead R."/>
            <person name="Young S.K."/>
            <person name="Zeng Q."/>
            <person name="Gargeya S."/>
            <person name="Fitzgerald M."/>
            <person name="Haas B."/>
            <person name="Abouelleil A."/>
            <person name="Alvarado L."/>
            <person name="Arachchi H.M."/>
            <person name="Berlin A."/>
            <person name="Brown A."/>
            <person name="Chapman S.B."/>
            <person name="Chen Z."/>
            <person name="Dunbar C."/>
            <person name="Freedman E."/>
            <person name="Gearin G."/>
            <person name="Gellesch M."/>
            <person name="Goldberg J."/>
            <person name="Griggs A."/>
            <person name="Gujja S."/>
            <person name="Heiman D."/>
            <person name="Howarth C."/>
            <person name="Larson L."/>
            <person name="Lui A."/>
            <person name="MacDonald P.J.P."/>
            <person name="Mehta T."/>
            <person name="Montmayeur A."/>
            <person name="Murphy C."/>
            <person name="Neiman D."/>
            <person name="Pearson M."/>
            <person name="Priest M."/>
            <person name="Roberts A."/>
            <person name="Saif S."/>
            <person name="Shea T."/>
            <person name="Shenoy N."/>
            <person name="Sisk P."/>
            <person name="Stolte C."/>
            <person name="Sykes S."/>
            <person name="Yandava C."/>
            <person name="Wortman J."/>
            <person name="Nusbaum C."/>
            <person name="Birren B."/>
        </authorList>
    </citation>
    <scope>NUCLEOTIDE SEQUENCE</scope>
    <source>
        <strain evidence="2">R3-111a-1</strain>
    </source>
</reference>